<reference evidence="3 4" key="2">
    <citation type="journal article" date="2017" name="Nature">
        <title>The Apostasia genome and the evolution of orchids.</title>
        <authorList>
            <person name="Zhang G.Q."/>
            <person name="Liu K.W."/>
            <person name="Li Z."/>
            <person name="Lohaus R."/>
            <person name="Hsiao Y.Y."/>
            <person name="Niu S.C."/>
            <person name="Wang J.Y."/>
            <person name="Lin Y.C."/>
            <person name="Xu Q."/>
            <person name="Chen L.J."/>
            <person name="Yoshida K."/>
            <person name="Fujiwara S."/>
            <person name="Wang Z.W."/>
            <person name="Zhang Y.Q."/>
            <person name="Mitsuda N."/>
            <person name="Wang M."/>
            <person name="Liu G.H."/>
            <person name="Pecoraro L."/>
            <person name="Huang H.X."/>
            <person name="Xiao X.J."/>
            <person name="Lin M."/>
            <person name="Wu X.Y."/>
            <person name="Wu W.L."/>
            <person name="Chen Y.Y."/>
            <person name="Chang S.B."/>
            <person name="Sakamoto S."/>
            <person name="Ohme-Takagi M."/>
            <person name="Yagi M."/>
            <person name="Zeng S.J."/>
            <person name="Shen C.Y."/>
            <person name="Yeh C.M."/>
            <person name="Luo Y.B."/>
            <person name="Tsai W.C."/>
            <person name="Van de Peer Y."/>
            <person name="Liu Z.J."/>
        </authorList>
    </citation>
    <scope>NUCLEOTIDE SEQUENCE [LARGE SCALE GENOMIC DNA]</scope>
    <source>
        <tissue evidence="3">The whole plant</tissue>
    </source>
</reference>
<dbReference type="PANTHER" id="PTHR47933:SF23">
    <property type="entry name" value="OS02G0468500 PROTEIN"/>
    <property type="match status" value="1"/>
</dbReference>
<feature type="repeat" description="PPR" evidence="2">
    <location>
        <begin position="475"/>
        <end position="509"/>
    </location>
</feature>
<dbReference type="GO" id="GO:0003729">
    <property type="term" value="F:mRNA binding"/>
    <property type="evidence" value="ECO:0007669"/>
    <property type="project" value="TreeGrafter"/>
</dbReference>
<dbReference type="PANTHER" id="PTHR47933">
    <property type="entry name" value="PENTATRICOPEPTIDE REPEAT-CONTAINING PROTEIN 1, MITOCHONDRIAL"/>
    <property type="match status" value="1"/>
</dbReference>
<evidence type="ECO:0000313" key="3">
    <source>
        <dbReference type="EMBL" id="PKU78535.1"/>
    </source>
</evidence>
<feature type="repeat" description="PPR" evidence="2">
    <location>
        <begin position="370"/>
        <end position="404"/>
    </location>
</feature>
<dbReference type="Pfam" id="PF01535">
    <property type="entry name" value="PPR"/>
    <property type="match status" value="1"/>
</dbReference>
<protein>
    <submittedName>
        <fullName evidence="3">Pentatricopeptide repeat-containing protein</fullName>
    </submittedName>
</protein>
<dbReference type="InterPro" id="IPR011990">
    <property type="entry name" value="TPR-like_helical_dom_sf"/>
</dbReference>
<dbReference type="NCBIfam" id="TIGR00756">
    <property type="entry name" value="PPR"/>
    <property type="match status" value="5"/>
</dbReference>
<reference evidence="3 4" key="1">
    <citation type="journal article" date="2016" name="Sci. Rep.">
        <title>The Dendrobium catenatum Lindl. genome sequence provides insights into polysaccharide synthase, floral development and adaptive evolution.</title>
        <authorList>
            <person name="Zhang G.Q."/>
            <person name="Xu Q."/>
            <person name="Bian C."/>
            <person name="Tsai W.C."/>
            <person name="Yeh C.M."/>
            <person name="Liu K.W."/>
            <person name="Yoshida K."/>
            <person name="Zhang L.S."/>
            <person name="Chang S.B."/>
            <person name="Chen F."/>
            <person name="Shi Y."/>
            <person name="Su Y.Y."/>
            <person name="Zhang Y.Q."/>
            <person name="Chen L.J."/>
            <person name="Yin Y."/>
            <person name="Lin M."/>
            <person name="Huang H."/>
            <person name="Deng H."/>
            <person name="Wang Z.W."/>
            <person name="Zhu S.L."/>
            <person name="Zhao X."/>
            <person name="Deng C."/>
            <person name="Niu S.C."/>
            <person name="Huang J."/>
            <person name="Wang M."/>
            <person name="Liu G.H."/>
            <person name="Yang H.J."/>
            <person name="Xiao X.J."/>
            <person name="Hsiao Y.Y."/>
            <person name="Wu W.L."/>
            <person name="Chen Y.Y."/>
            <person name="Mitsuda N."/>
            <person name="Ohme-Takagi M."/>
            <person name="Luo Y.B."/>
            <person name="Van de Peer Y."/>
            <person name="Liu Z.J."/>
        </authorList>
    </citation>
    <scope>NUCLEOTIDE SEQUENCE [LARGE SCALE GENOMIC DNA]</scope>
    <source>
        <tissue evidence="3">The whole plant</tissue>
    </source>
</reference>
<dbReference type="Proteomes" id="UP000233837">
    <property type="component" value="Unassembled WGS sequence"/>
</dbReference>
<evidence type="ECO:0000313" key="4">
    <source>
        <dbReference type="Proteomes" id="UP000233837"/>
    </source>
</evidence>
<gene>
    <name evidence="3" type="ORF">MA16_Dca015816</name>
</gene>
<dbReference type="PROSITE" id="PS51375">
    <property type="entry name" value="PPR"/>
    <property type="match status" value="7"/>
</dbReference>
<feature type="repeat" description="PPR" evidence="2">
    <location>
        <begin position="440"/>
        <end position="474"/>
    </location>
</feature>
<evidence type="ECO:0000256" key="1">
    <source>
        <dbReference type="ARBA" id="ARBA00022737"/>
    </source>
</evidence>
<evidence type="ECO:0000256" key="2">
    <source>
        <dbReference type="PROSITE-ProRule" id="PRU00708"/>
    </source>
</evidence>
<dbReference type="Pfam" id="PF13041">
    <property type="entry name" value="PPR_2"/>
    <property type="match status" value="1"/>
</dbReference>
<dbReference type="Pfam" id="PF13812">
    <property type="entry name" value="PPR_3"/>
    <property type="match status" value="2"/>
</dbReference>
<proteinExistence type="predicted"/>
<keyword evidence="1" id="KW-0677">Repeat</keyword>
<sequence>MNSTIITARGIAYIFQFMHHKTLSLPSRSVHSQANSPNLSLLISSICSLLKNGGKWEVLSSTFNSTKLNDTLVEKIILNLKEPTDAKNALLFFHWSSQHMQHQHSLKSYCLVVHILVRANLLIDAQALLESSITKNSAPESSKKLVLETLLSTYEAAVPDPRVFDVLVQTYLKMSFLDQAIDACCYLGDHGIILSLLTFNRMLHVAQSLNRSDLAWKVYENMLEKRVYPNQTSVETMVSLMCKEGSLQRMLSLLDRIHGKRIGPGVLVNMALVLWMFEEDRIEHGFILLRRMLQKNLILDDVMSSLIIFAYCKTGKFNEAMTAYDDMRNRGCGSNAFVYTCFIRARANDGLIEEALRLLEEMHSNGLKPYDETYNYLIEGCAKAGRLEESLAFYEKMMKEGFVLSFSTFSEIVGRLCDNGKVEKADEIFTALSDRGFVPNENIYCNLINGFGRIGKDQKIISLYHEMQYRGLDLGPQVYAALVASLSQCGKMKEAEKFLNMMEGKSLFPNRLMYDALINGYLKKGDAGRAMHFSNELLSKIIM</sequence>
<dbReference type="InterPro" id="IPR002885">
    <property type="entry name" value="PPR_rpt"/>
</dbReference>
<dbReference type="InterPro" id="IPR051240">
    <property type="entry name" value="Mito_RNA-Proc/Resp"/>
</dbReference>
<dbReference type="AlphaFoldDB" id="A0A2I0WS88"/>
<feature type="repeat" description="PPR" evidence="2">
    <location>
        <begin position="195"/>
        <end position="229"/>
    </location>
</feature>
<feature type="repeat" description="PPR" evidence="2">
    <location>
        <begin position="335"/>
        <end position="369"/>
    </location>
</feature>
<dbReference type="EMBL" id="KZ502450">
    <property type="protein sequence ID" value="PKU78535.1"/>
    <property type="molecule type" value="Genomic_DNA"/>
</dbReference>
<feature type="repeat" description="PPR" evidence="2">
    <location>
        <begin position="405"/>
        <end position="439"/>
    </location>
</feature>
<dbReference type="Gene3D" id="1.25.40.10">
    <property type="entry name" value="Tetratricopeptide repeat domain"/>
    <property type="match status" value="3"/>
</dbReference>
<feature type="repeat" description="PPR" evidence="2">
    <location>
        <begin position="300"/>
        <end position="334"/>
    </location>
</feature>
<name>A0A2I0WS88_9ASPA</name>
<organism evidence="3 4">
    <name type="scientific">Dendrobium catenatum</name>
    <dbReference type="NCBI Taxonomy" id="906689"/>
    <lineage>
        <taxon>Eukaryota</taxon>
        <taxon>Viridiplantae</taxon>
        <taxon>Streptophyta</taxon>
        <taxon>Embryophyta</taxon>
        <taxon>Tracheophyta</taxon>
        <taxon>Spermatophyta</taxon>
        <taxon>Magnoliopsida</taxon>
        <taxon>Liliopsida</taxon>
        <taxon>Asparagales</taxon>
        <taxon>Orchidaceae</taxon>
        <taxon>Epidendroideae</taxon>
        <taxon>Malaxideae</taxon>
        <taxon>Dendrobiinae</taxon>
        <taxon>Dendrobium</taxon>
    </lineage>
</organism>
<keyword evidence="4" id="KW-1185">Reference proteome</keyword>
<accession>A0A2I0WS88</accession>